<comment type="similarity">
    <text evidence="10">Belongs to the DNA photolyase family.</text>
</comment>
<feature type="binding site" evidence="8">
    <location>
        <begin position="364"/>
        <end position="366"/>
    </location>
    <ligand>
        <name>FAD</name>
        <dbReference type="ChEBI" id="CHEBI:57692"/>
    </ligand>
</feature>
<evidence type="ECO:0000256" key="10">
    <source>
        <dbReference type="RuleBase" id="RU004182"/>
    </source>
</evidence>
<evidence type="ECO:0000256" key="3">
    <source>
        <dbReference type="ARBA" id="ARBA00014046"/>
    </source>
</evidence>
<dbReference type="GO" id="GO:0003677">
    <property type="term" value="F:DNA binding"/>
    <property type="evidence" value="ECO:0007669"/>
    <property type="project" value="TreeGrafter"/>
</dbReference>
<dbReference type="GO" id="GO:0003904">
    <property type="term" value="F:deoxyribodipyrimidine photo-lyase activity"/>
    <property type="evidence" value="ECO:0007669"/>
    <property type="project" value="UniProtKB-EC"/>
</dbReference>
<dbReference type="OrthoDB" id="9772484at2"/>
<feature type="binding site" evidence="8">
    <location>
        <begin position="233"/>
        <end position="237"/>
    </location>
    <ligand>
        <name>FAD</name>
        <dbReference type="ChEBI" id="CHEBI:57692"/>
    </ligand>
</feature>
<evidence type="ECO:0000256" key="4">
    <source>
        <dbReference type="ARBA" id="ARBA00022630"/>
    </source>
</evidence>
<comment type="cofactor">
    <cofactor evidence="1">
        <name>(6R)-5,10-methylene-5,6,7,8-tetrahydrofolate</name>
        <dbReference type="ChEBI" id="CHEBI:15636"/>
    </cofactor>
</comment>
<dbReference type="Gene3D" id="1.10.579.10">
    <property type="entry name" value="DNA Cyclobutane Dipyrimidine Photolyase, subunit A, domain 3"/>
    <property type="match status" value="1"/>
</dbReference>
<dbReference type="PANTHER" id="PTHR11455:SF9">
    <property type="entry name" value="CRYPTOCHROME CIRCADIAN CLOCK 5 ISOFORM X1"/>
    <property type="match status" value="1"/>
</dbReference>
<dbReference type="InterPro" id="IPR006050">
    <property type="entry name" value="DNA_photolyase_N"/>
</dbReference>
<accession>A0A2W7IN73</accession>
<proteinExistence type="inferred from homology"/>
<reference evidence="12 13" key="1">
    <citation type="submission" date="2018-06" db="EMBL/GenBank/DDBJ databases">
        <title>Genomic Encyclopedia of Archaeal and Bacterial Type Strains, Phase II (KMG-II): from individual species to whole genera.</title>
        <authorList>
            <person name="Goeker M."/>
        </authorList>
    </citation>
    <scope>NUCLEOTIDE SEQUENCE [LARGE SCALE GENOMIC DNA]</scope>
    <source>
        <strain evidence="12 13">DSM 24525</strain>
    </source>
</reference>
<dbReference type="EC" id="4.1.99.3" evidence="2"/>
<dbReference type="Pfam" id="PF03441">
    <property type="entry name" value="FAD_binding_7"/>
    <property type="match status" value="1"/>
</dbReference>
<dbReference type="PANTHER" id="PTHR11455">
    <property type="entry name" value="CRYPTOCHROME"/>
    <property type="match status" value="1"/>
</dbReference>
<evidence type="ECO:0000256" key="7">
    <source>
        <dbReference type="ARBA" id="ARBA00033999"/>
    </source>
</evidence>
<dbReference type="Pfam" id="PF00875">
    <property type="entry name" value="DNA_photolyase"/>
    <property type="match status" value="1"/>
</dbReference>
<keyword evidence="5 8" id="KW-0274">FAD</keyword>
<evidence type="ECO:0000256" key="2">
    <source>
        <dbReference type="ARBA" id="ARBA00013149"/>
    </source>
</evidence>
<feature type="binding site" evidence="8">
    <location>
        <position position="264"/>
    </location>
    <ligand>
        <name>FAD</name>
        <dbReference type="ChEBI" id="CHEBI:57692"/>
    </ligand>
</feature>
<feature type="site" description="Electron transfer via tryptophanyl radical" evidence="9">
    <location>
        <position position="374"/>
    </location>
</feature>
<dbReference type="InterPro" id="IPR002081">
    <property type="entry name" value="Cryptochrome/DNA_photolyase_1"/>
</dbReference>
<dbReference type="GO" id="GO:0009416">
    <property type="term" value="P:response to light stimulus"/>
    <property type="evidence" value="ECO:0007669"/>
    <property type="project" value="TreeGrafter"/>
</dbReference>
<evidence type="ECO:0000313" key="12">
    <source>
        <dbReference type="EMBL" id="PZW48766.1"/>
    </source>
</evidence>
<evidence type="ECO:0000256" key="5">
    <source>
        <dbReference type="ARBA" id="ARBA00022827"/>
    </source>
</evidence>
<dbReference type="FunFam" id="1.10.579.10:FF:000003">
    <property type="entry name" value="Deoxyribodipyrimidine photo-lyase"/>
    <property type="match status" value="1"/>
</dbReference>
<dbReference type="PROSITE" id="PS00394">
    <property type="entry name" value="DNA_PHOTOLYASES_1_1"/>
    <property type="match status" value="1"/>
</dbReference>
<organism evidence="12 13">
    <name type="scientific">Humitalea rosea</name>
    <dbReference type="NCBI Taxonomy" id="990373"/>
    <lineage>
        <taxon>Bacteria</taxon>
        <taxon>Pseudomonadati</taxon>
        <taxon>Pseudomonadota</taxon>
        <taxon>Alphaproteobacteria</taxon>
        <taxon>Acetobacterales</taxon>
        <taxon>Roseomonadaceae</taxon>
        <taxon>Humitalea</taxon>
    </lineage>
</organism>
<sequence length="459" mass="49802">MTAPALLWFRNDLRLADNPALAAVADRPILPVFVLDDAAAGPWAHGGAQRWWLHHSLARLGADLAALGAPLVCLRGDAATIIPALAEAIGAAETHVARRYEPWGRRQDEVVAMALAALGRRLVRHRGSLLHEPEAVKTGTGGYYQVYTPFARAVLAAGDPGPALPPPTRLQAAPGAPASDDLALLPRRDWADGFAGPWQPGEAGAARRLEHFIAGGLAFYAAQRDLPGVSGGTSGLSPHLRFGEVSPRQVWQAVAANGVQATVFLKEILWREFSYHLLFHRPEMPEHPLRPAFAAFPWAPDARLLRAWQQGRTGYPIVDAGMRQLWQTGWMHNRVRMIAASLLVKHLLQPWQAGAAWFWDCLVDGDLASNSASWQWVAGCGADAAPYFRVFNPILQGRTFDAAGDYVRRWVPELAGLPDALIHAPWEAPAALRRGYPAPVIGHAEGRARALAAYAEVTA</sequence>
<dbReference type="SUPFAM" id="SSF48173">
    <property type="entry name" value="Cryptochrome/photolyase FAD-binding domain"/>
    <property type="match status" value="1"/>
</dbReference>
<evidence type="ECO:0000256" key="6">
    <source>
        <dbReference type="ARBA" id="ARBA00022991"/>
    </source>
</evidence>
<keyword evidence="12" id="KW-0456">Lyase</keyword>
<dbReference type="Gene3D" id="3.40.50.620">
    <property type="entry name" value="HUPs"/>
    <property type="match status" value="1"/>
</dbReference>
<dbReference type="InterPro" id="IPR018394">
    <property type="entry name" value="DNA_photolyase_1_CS_C"/>
</dbReference>
<evidence type="ECO:0000256" key="8">
    <source>
        <dbReference type="PIRSR" id="PIRSR602081-1"/>
    </source>
</evidence>
<dbReference type="AlphaFoldDB" id="A0A2W7IN73"/>
<dbReference type="InterPro" id="IPR036134">
    <property type="entry name" value="Crypto/Photolyase_FAD-like_sf"/>
</dbReference>
<evidence type="ECO:0000256" key="1">
    <source>
        <dbReference type="ARBA" id="ARBA00001932"/>
    </source>
</evidence>
<keyword evidence="4 8" id="KW-0285">Flavoprotein</keyword>
<feature type="binding site" evidence="8">
    <location>
        <position position="220"/>
    </location>
    <ligand>
        <name>FAD</name>
        <dbReference type="ChEBI" id="CHEBI:57692"/>
    </ligand>
</feature>
<dbReference type="InterPro" id="IPR014729">
    <property type="entry name" value="Rossmann-like_a/b/a_fold"/>
</dbReference>
<dbReference type="RefSeq" id="WP_111397084.1">
    <property type="nucleotide sequence ID" value="NZ_QKYU01000004.1"/>
</dbReference>
<comment type="catalytic activity">
    <reaction evidence="7">
        <text>cyclobutadipyrimidine (in DNA) = 2 pyrimidine residues (in DNA).</text>
        <dbReference type="EC" id="4.1.99.3"/>
    </reaction>
</comment>
<protein>
    <recommendedName>
        <fullName evidence="3">Deoxyribodipyrimidine photo-lyase</fullName>
        <ecNumber evidence="2">4.1.99.3</ecNumber>
    </recommendedName>
</protein>
<dbReference type="PROSITE" id="PS51645">
    <property type="entry name" value="PHR_CRY_ALPHA_BETA"/>
    <property type="match status" value="1"/>
</dbReference>
<evidence type="ECO:0000256" key="9">
    <source>
        <dbReference type="PIRSR" id="PIRSR602081-2"/>
    </source>
</evidence>
<dbReference type="GO" id="GO:0000719">
    <property type="term" value="P:photoreactive repair"/>
    <property type="evidence" value="ECO:0007669"/>
    <property type="project" value="UniProtKB-ARBA"/>
</dbReference>
<dbReference type="EMBL" id="QKYU01000004">
    <property type="protein sequence ID" value="PZW48766.1"/>
    <property type="molecule type" value="Genomic_DNA"/>
</dbReference>
<keyword evidence="13" id="KW-1185">Reference proteome</keyword>
<comment type="cofactor">
    <cofactor evidence="8">
        <name>FAD</name>
        <dbReference type="ChEBI" id="CHEBI:57692"/>
    </cofactor>
    <text evidence="8">Binds 1 FAD per subunit.</text>
</comment>
<comment type="caution">
    <text evidence="12">The sequence shown here is derived from an EMBL/GenBank/DDBJ whole genome shotgun (WGS) entry which is preliminary data.</text>
</comment>
<feature type="site" description="Electron transfer via tryptophanyl radical" evidence="9">
    <location>
        <position position="298"/>
    </location>
</feature>
<evidence type="ECO:0000313" key="13">
    <source>
        <dbReference type="Proteomes" id="UP000249688"/>
    </source>
</evidence>
<name>A0A2W7IN73_9PROT</name>
<dbReference type="GO" id="GO:0071949">
    <property type="term" value="F:FAD binding"/>
    <property type="evidence" value="ECO:0007669"/>
    <property type="project" value="TreeGrafter"/>
</dbReference>
<gene>
    <name evidence="12" type="ORF">C8P66_104183</name>
</gene>
<keyword evidence="6 10" id="KW-0157">Chromophore</keyword>
<dbReference type="PRINTS" id="PR00147">
    <property type="entry name" value="DNAPHOTLYASE"/>
</dbReference>
<dbReference type="Proteomes" id="UP000249688">
    <property type="component" value="Unassembled WGS sequence"/>
</dbReference>
<feature type="domain" description="Photolyase/cryptochrome alpha/beta" evidence="11">
    <location>
        <begin position="3"/>
        <end position="130"/>
    </location>
</feature>
<feature type="site" description="Electron transfer via tryptophanyl radical" evidence="9">
    <location>
        <position position="351"/>
    </location>
</feature>
<dbReference type="InterPro" id="IPR036155">
    <property type="entry name" value="Crypto/Photolyase_N_sf"/>
</dbReference>
<evidence type="ECO:0000259" key="11">
    <source>
        <dbReference type="PROSITE" id="PS51645"/>
    </source>
</evidence>
<dbReference type="SUPFAM" id="SSF52425">
    <property type="entry name" value="Cryptochrome/photolyase, N-terminal domain"/>
    <property type="match status" value="1"/>
</dbReference>
<dbReference type="Gene3D" id="1.25.40.80">
    <property type="match status" value="1"/>
</dbReference>
<dbReference type="InterPro" id="IPR005101">
    <property type="entry name" value="Cryptochr/Photolyase_FAD-bd"/>
</dbReference>